<accession>A0A1G9T2G7</accession>
<feature type="transmembrane region" description="Helical" evidence="1">
    <location>
        <begin position="89"/>
        <end position="111"/>
    </location>
</feature>
<sequence>MSSPLRSGLHVALNRPRVLALVVAVVFVETALRVALGFVHPLASVVFPPVVAVAVLGAALPTVRGLAAGPSSTPDWQLPARLRERGRRLASAAVVCHVVALAVGVALFLLVDTPTRFAFYAVDGRPLPWPFVYAAPLPGVLLGTVLAWGPLATVVARVADGDSVSVAFETAVGSAVASPRWTATVLGLHLVALVIVLGAALTGFVFATQARVDLAFVVVLGGLVFLTGLLTLGFLYPVHAALANAAPERATVPARRVVLAVFVVSAAFAGAGAVRVTEYRPTPDLASASVESADPYAAAVDNTARTSYDVRYVEGVRGETRVFRRALEREDREYLTGSNASGWYTGYSDAGVTYRVFGTNPPFELSRRTVDGSTAAAVPGYWLARSQVEPTGQFGLPRADAGRWSVVDRTEDTVTVELTDGTDVYDALFDYRPENASYETAWVRMRVDTDRGVVTDGAARIDMTRRGEPLDLRREYTVQTGDDVDIQRPTELNPRRPSEWVWKLFAY</sequence>
<dbReference type="Gene3D" id="2.60.120.170">
    <property type="match status" value="1"/>
</dbReference>
<keyword evidence="3" id="KW-1185">Reference proteome</keyword>
<keyword evidence="1" id="KW-0472">Membrane</keyword>
<evidence type="ECO:0000313" key="3">
    <source>
        <dbReference type="Proteomes" id="UP000199451"/>
    </source>
</evidence>
<feature type="transmembrane region" description="Helical" evidence="1">
    <location>
        <begin position="214"/>
        <end position="236"/>
    </location>
</feature>
<dbReference type="RefSeq" id="WP_089696171.1">
    <property type="nucleotide sequence ID" value="NZ_FNHL01000002.1"/>
</dbReference>
<feature type="transmembrane region" description="Helical" evidence="1">
    <location>
        <begin position="45"/>
        <end position="68"/>
    </location>
</feature>
<dbReference type="GO" id="GO:0005198">
    <property type="term" value="F:structural molecule activity"/>
    <property type="evidence" value="ECO:0007669"/>
    <property type="project" value="InterPro"/>
</dbReference>
<evidence type="ECO:0000313" key="2">
    <source>
        <dbReference type="EMBL" id="SDM41871.1"/>
    </source>
</evidence>
<proteinExistence type="predicted"/>
<feature type="transmembrane region" description="Helical" evidence="1">
    <location>
        <begin position="18"/>
        <end position="39"/>
    </location>
</feature>
<dbReference type="STRING" id="660521.SAMN04487949_1592"/>
<feature type="transmembrane region" description="Helical" evidence="1">
    <location>
        <begin position="186"/>
        <end position="208"/>
    </location>
</feature>
<feature type="transmembrane region" description="Helical" evidence="1">
    <location>
        <begin position="131"/>
        <end position="149"/>
    </location>
</feature>
<dbReference type="EMBL" id="FNHL01000002">
    <property type="protein sequence ID" value="SDM41871.1"/>
    <property type="molecule type" value="Genomic_DNA"/>
</dbReference>
<gene>
    <name evidence="2" type="ORF">SAMN04487949_1592</name>
</gene>
<name>A0A1G9T2G7_9EURY</name>
<keyword evidence="1" id="KW-1133">Transmembrane helix</keyword>
<keyword evidence="1" id="KW-0812">Transmembrane</keyword>
<dbReference type="Proteomes" id="UP000199451">
    <property type="component" value="Unassembled WGS sequence"/>
</dbReference>
<reference evidence="3" key="1">
    <citation type="submission" date="2016-10" db="EMBL/GenBank/DDBJ databases">
        <authorList>
            <person name="Varghese N."/>
            <person name="Submissions S."/>
        </authorList>
    </citation>
    <scope>NUCLEOTIDE SEQUENCE [LARGE SCALE GENOMIC DNA]</scope>
    <source>
        <strain evidence="3">CGMCC 1.10119</strain>
    </source>
</reference>
<dbReference type="OrthoDB" id="346502at2157"/>
<feature type="transmembrane region" description="Helical" evidence="1">
    <location>
        <begin position="257"/>
        <end position="276"/>
    </location>
</feature>
<protein>
    <submittedName>
        <fullName evidence="2">Uncharacterized protein</fullName>
    </submittedName>
</protein>
<evidence type="ECO:0000256" key="1">
    <source>
        <dbReference type="SAM" id="Phobius"/>
    </source>
</evidence>
<organism evidence="2 3">
    <name type="scientific">Halogranum gelatinilyticum</name>
    <dbReference type="NCBI Taxonomy" id="660521"/>
    <lineage>
        <taxon>Archaea</taxon>
        <taxon>Methanobacteriati</taxon>
        <taxon>Methanobacteriota</taxon>
        <taxon>Stenosarchaea group</taxon>
        <taxon>Halobacteria</taxon>
        <taxon>Halobacteriales</taxon>
        <taxon>Haloferacaceae</taxon>
    </lineage>
</organism>
<dbReference type="AlphaFoldDB" id="A0A1G9T2G7"/>